<protein>
    <recommendedName>
        <fullName evidence="3">HEPN domain-containing protein</fullName>
    </recommendedName>
</protein>
<reference evidence="1 2" key="1">
    <citation type="submission" date="2016-10" db="EMBL/GenBank/DDBJ databases">
        <authorList>
            <person name="de Groot N.N."/>
        </authorList>
    </citation>
    <scope>NUCLEOTIDE SEQUENCE [LARGE SCALE GENOMIC DNA]</scope>
    <source>
        <strain evidence="1 2">DSM 26915</strain>
    </source>
</reference>
<accession>A0A1H5ZY31</accession>
<gene>
    <name evidence="1" type="ORF">SAMN04488045_2676</name>
</gene>
<dbReference type="EMBL" id="FNUZ01000004">
    <property type="protein sequence ID" value="SEG40366.1"/>
    <property type="molecule type" value="Genomic_DNA"/>
</dbReference>
<name>A0A1H5ZY31_9RHOB</name>
<dbReference type="RefSeq" id="WP_103911004.1">
    <property type="nucleotide sequence ID" value="NZ_FNUZ01000004.1"/>
</dbReference>
<sequence length="387" mass="45518">MTSIDPFFHIPNDRKWNACIGKQGDEENYADGYIQAAKELANLLLEKKMFDKRDTLALPILYNARHAIELTLKLVLSELKKSKIIPSEHRQNHDIKSHLEFLEKHNIPDKCLRDYSSSLGKFVDSLSRIDDDGQELRFHKNRKGQPSIENKTLANIEVIHQSLIELQDILAGIKNRTFALCYEWRTGTRTNKCSRRDLFEIAKTLPKRSNWASQEFSEAKETIKERFHLSNNQFSNALKKIEENRELSGIISIESSLLHLSDEKAKFLIEQWETLHETNNDEKGPRLVSINQIRKEIENFSRRWEDVYPAIIKELDVREFADAQTVYYLARDGEFSEFYEESVKRRVTRMKNVEFYHTEIHELMCKTNFKENFIKGLRTLGRCNFEN</sequence>
<dbReference type="AlphaFoldDB" id="A0A1H5ZY31"/>
<organism evidence="1 2">
    <name type="scientific">Thalassococcus halodurans</name>
    <dbReference type="NCBI Taxonomy" id="373675"/>
    <lineage>
        <taxon>Bacteria</taxon>
        <taxon>Pseudomonadati</taxon>
        <taxon>Pseudomonadota</taxon>
        <taxon>Alphaproteobacteria</taxon>
        <taxon>Rhodobacterales</taxon>
        <taxon>Roseobacteraceae</taxon>
        <taxon>Thalassococcus</taxon>
    </lineage>
</organism>
<evidence type="ECO:0008006" key="3">
    <source>
        <dbReference type="Google" id="ProtNLM"/>
    </source>
</evidence>
<proteinExistence type="predicted"/>
<keyword evidence="2" id="KW-1185">Reference proteome</keyword>
<dbReference type="OrthoDB" id="7888975at2"/>
<evidence type="ECO:0000313" key="1">
    <source>
        <dbReference type="EMBL" id="SEG40366.1"/>
    </source>
</evidence>
<evidence type="ECO:0000313" key="2">
    <source>
        <dbReference type="Proteomes" id="UP000236752"/>
    </source>
</evidence>
<dbReference type="Proteomes" id="UP000236752">
    <property type="component" value="Unassembled WGS sequence"/>
</dbReference>